<keyword evidence="5" id="KW-0430">Lectin</keyword>
<dbReference type="InterPro" id="IPR029044">
    <property type="entry name" value="Nucleotide-diphossugar_trans"/>
</dbReference>
<evidence type="ECO:0000256" key="1">
    <source>
        <dbReference type="ARBA" id="ARBA00001936"/>
    </source>
</evidence>
<keyword evidence="8" id="KW-0333">Golgi apparatus</keyword>
<dbReference type="SMART" id="SM00458">
    <property type="entry name" value="RICIN"/>
    <property type="match status" value="1"/>
</dbReference>
<evidence type="ECO:0000256" key="14">
    <source>
        <dbReference type="SAM" id="MobiDB-lite"/>
    </source>
</evidence>
<dbReference type="SUPFAM" id="SSF50370">
    <property type="entry name" value="Ricin B-like lectins"/>
    <property type="match status" value="1"/>
</dbReference>
<sequence length="699" mass="78525">MLQRPGHAVQVRWRPVLVLAAILMIGYVLLSDVVLVSRHDGHDHEGPINLKSKRELEHDHPEFGANGLRSGDGGDAANVEMAGGLSALDQKERERQQQQVIQLIAQVEDETQQARNQLAAILQQIDEKSNEKDALAKEVRNLQANLDIETQALETQAKKIKDLGGEDVLAFMDKSDGAAAKRKRHRKRDADVPGKLQQALGKSKQGSNSNDAGGPDDKELSPEQVRKLEEESMKKNAFNEYRSSKLSLHRDIPDSRNPLCRQQEHPRDLPQATVIICFVNEAWSTLLRTVWSVLDRTPPHLLKEILLVDDASDQEHLLDKLEVEVRDNLPDKVKLVRSPKRLGLIRARVLGAEHATADYMVFLDSHCEANLGWLEPLLAWMAKDKTRVVCPTIDRISAQTMDYVGGGASSRGTFHWTLDFTWEYAVRQHGETPADPIKSPTMAGGLFGINRDYFYELGTYDMGMDGWGGENLEMSFRIWQCGGSLHIIPCSRVGHIFRDWHPYAIPNSTVNETFLKNSIRLAEVWMDEYKDIFYDIKPSARSVDFGDVSERKALREKLGCKSFKWYLDNVVPGKLIPNSDVVLHKGQVRNSLNICMDKGAGSLAYPCHTPGVHSTSQAFWLTVYKEVRHVWDLCLTSHDNKRVMLSTCGPNSRKWEYDHAARTLKFGGKCLSGTASAMTLEPCDGSAAQQFQFTDKMTA</sequence>
<keyword evidence="12" id="KW-0464">Manganese</keyword>
<dbReference type="RefSeq" id="XP_004994996.1">
    <property type="nucleotide sequence ID" value="XM_004994939.1"/>
</dbReference>
<keyword evidence="4 15" id="KW-0812">Transmembrane</keyword>
<dbReference type="eggNOG" id="KOG3736">
    <property type="taxonomic scope" value="Eukaryota"/>
</dbReference>
<accession>F2U6L0</accession>
<keyword evidence="13" id="KW-0175">Coiled coil</keyword>
<dbReference type="PANTHER" id="PTHR11675">
    <property type="entry name" value="N-ACETYLGALACTOSAMINYLTRANSFERASE"/>
    <property type="match status" value="1"/>
</dbReference>
<keyword evidence="18" id="KW-1185">Reference proteome</keyword>
<dbReference type="Pfam" id="PF00535">
    <property type="entry name" value="Glycos_transf_2"/>
    <property type="match status" value="1"/>
</dbReference>
<dbReference type="AlphaFoldDB" id="F2U6L0"/>
<evidence type="ECO:0000256" key="11">
    <source>
        <dbReference type="ARBA" id="ARBA00023180"/>
    </source>
</evidence>
<protein>
    <recommendedName>
        <fullName evidence="16">Ricin B lectin domain-containing protein</fullName>
    </recommendedName>
</protein>
<dbReference type="GeneID" id="16075574"/>
<feature type="transmembrane region" description="Helical" evidence="15">
    <location>
        <begin position="12"/>
        <end position="30"/>
    </location>
</feature>
<dbReference type="InterPro" id="IPR000772">
    <property type="entry name" value="Ricin_B_lectin"/>
</dbReference>
<dbReference type="EMBL" id="GL832963">
    <property type="protein sequence ID" value="EGD83492.1"/>
    <property type="molecule type" value="Genomic_DNA"/>
</dbReference>
<feature type="coiled-coil region" evidence="13">
    <location>
        <begin position="93"/>
        <end position="159"/>
    </location>
</feature>
<evidence type="ECO:0000256" key="5">
    <source>
        <dbReference type="ARBA" id="ARBA00022734"/>
    </source>
</evidence>
<dbReference type="Gene3D" id="3.90.550.10">
    <property type="entry name" value="Spore Coat Polysaccharide Biosynthesis Protein SpsA, Chain A"/>
    <property type="match status" value="1"/>
</dbReference>
<dbReference type="GO" id="GO:0000139">
    <property type="term" value="C:Golgi membrane"/>
    <property type="evidence" value="ECO:0007669"/>
    <property type="project" value="UniProtKB-SubCell"/>
</dbReference>
<dbReference type="FunFam" id="3.90.550.10:FF:000053">
    <property type="entry name" value="Polypeptide N-acetylgalactosaminyltransferase"/>
    <property type="match status" value="1"/>
</dbReference>
<dbReference type="GO" id="GO:0006493">
    <property type="term" value="P:protein O-linked glycosylation"/>
    <property type="evidence" value="ECO:0007669"/>
    <property type="project" value="TreeGrafter"/>
</dbReference>
<evidence type="ECO:0000256" key="3">
    <source>
        <dbReference type="ARBA" id="ARBA00005680"/>
    </source>
</evidence>
<evidence type="ECO:0000313" key="17">
    <source>
        <dbReference type="EMBL" id="EGD83492.1"/>
    </source>
</evidence>
<evidence type="ECO:0000256" key="15">
    <source>
        <dbReference type="SAM" id="Phobius"/>
    </source>
</evidence>
<evidence type="ECO:0000256" key="2">
    <source>
        <dbReference type="ARBA" id="ARBA00004323"/>
    </source>
</evidence>
<organism evidence="18">
    <name type="scientific">Salpingoeca rosetta (strain ATCC 50818 / BSB-021)</name>
    <dbReference type="NCBI Taxonomy" id="946362"/>
    <lineage>
        <taxon>Eukaryota</taxon>
        <taxon>Choanoflagellata</taxon>
        <taxon>Craspedida</taxon>
        <taxon>Salpingoecidae</taxon>
        <taxon>Salpingoeca</taxon>
    </lineage>
</organism>
<evidence type="ECO:0000313" key="18">
    <source>
        <dbReference type="Proteomes" id="UP000007799"/>
    </source>
</evidence>
<dbReference type="Gene3D" id="2.80.10.50">
    <property type="match status" value="1"/>
</dbReference>
<dbReference type="InterPro" id="IPR001173">
    <property type="entry name" value="Glyco_trans_2-like"/>
</dbReference>
<evidence type="ECO:0000256" key="8">
    <source>
        <dbReference type="ARBA" id="ARBA00023034"/>
    </source>
</evidence>
<evidence type="ECO:0000259" key="16">
    <source>
        <dbReference type="SMART" id="SM00458"/>
    </source>
</evidence>
<keyword evidence="6" id="KW-0735">Signal-anchor</keyword>
<evidence type="ECO:0000256" key="4">
    <source>
        <dbReference type="ARBA" id="ARBA00022692"/>
    </source>
</evidence>
<dbReference type="OrthoDB" id="6119243at2759"/>
<dbReference type="GO" id="GO:0030246">
    <property type="term" value="F:carbohydrate binding"/>
    <property type="evidence" value="ECO:0007669"/>
    <property type="project" value="UniProtKB-KW"/>
</dbReference>
<feature type="region of interest" description="Disordered" evidence="14">
    <location>
        <begin position="177"/>
        <end position="226"/>
    </location>
</feature>
<keyword evidence="9 15" id="KW-0472">Membrane</keyword>
<comment type="similarity">
    <text evidence="3">Belongs to the glycosyltransferase 2 family. GalNAc-T subfamily.</text>
</comment>
<reference evidence="17" key="1">
    <citation type="submission" date="2009-08" db="EMBL/GenBank/DDBJ databases">
        <title>Annotation of Salpingoeca rosetta.</title>
        <authorList>
            <consortium name="The Broad Institute Genome Sequencing Platform"/>
            <person name="Russ C."/>
            <person name="Cuomo C."/>
            <person name="Burger G."/>
            <person name="Gray M.W."/>
            <person name="Holland P.W.H."/>
            <person name="King N."/>
            <person name="Lang F.B.F."/>
            <person name="Roger A.J."/>
            <person name="Ruiz-Trillo I."/>
            <person name="Young S.K."/>
            <person name="Zeng Q."/>
            <person name="Gargeya S."/>
            <person name="Alvarado L."/>
            <person name="Berlin A."/>
            <person name="Chapman S.B."/>
            <person name="Chen Z."/>
            <person name="Freedman E."/>
            <person name="Gellesch M."/>
            <person name="Goldberg J."/>
            <person name="Griggs A."/>
            <person name="Gujja S."/>
            <person name="Heilman E."/>
            <person name="Heiman D."/>
            <person name="Howarth C."/>
            <person name="Mehta T."/>
            <person name="Neiman D."/>
            <person name="Pearson M."/>
            <person name="Roberts A."/>
            <person name="Saif S."/>
            <person name="Shea T."/>
            <person name="Shenoy N."/>
            <person name="Sisk P."/>
            <person name="Stolte C."/>
            <person name="Sykes S."/>
            <person name="White J."/>
            <person name="Yandava C."/>
            <person name="Haas B."/>
            <person name="Nusbaum C."/>
            <person name="Birren B."/>
        </authorList>
    </citation>
    <scope>NUCLEOTIDE SEQUENCE [LARGE SCALE GENOMIC DNA]</scope>
    <source>
        <strain evidence="17">ATCC 50818</strain>
    </source>
</reference>
<feature type="region of interest" description="Disordered" evidence="14">
    <location>
        <begin position="245"/>
        <end position="265"/>
    </location>
</feature>
<dbReference type="InParanoid" id="F2U6L0"/>
<dbReference type="SUPFAM" id="SSF53448">
    <property type="entry name" value="Nucleotide-diphospho-sugar transferases"/>
    <property type="match status" value="1"/>
</dbReference>
<keyword evidence="10" id="KW-1015">Disulfide bond</keyword>
<feature type="compositionally biased region" description="Basic and acidic residues" evidence="14">
    <location>
        <begin position="215"/>
        <end position="226"/>
    </location>
</feature>
<keyword evidence="7 15" id="KW-1133">Transmembrane helix</keyword>
<dbReference type="GO" id="GO:0004653">
    <property type="term" value="F:polypeptide N-acetylgalactosaminyltransferase activity"/>
    <property type="evidence" value="ECO:0007669"/>
    <property type="project" value="TreeGrafter"/>
</dbReference>
<dbReference type="CDD" id="cd02510">
    <property type="entry name" value="pp-GalNAc-T"/>
    <property type="match status" value="1"/>
</dbReference>
<comment type="cofactor">
    <cofactor evidence="1">
        <name>Mn(2+)</name>
        <dbReference type="ChEBI" id="CHEBI:29035"/>
    </cofactor>
</comment>
<evidence type="ECO:0000256" key="6">
    <source>
        <dbReference type="ARBA" id="ARBA00022968"/>
    </source>
</evidence>
<dbReference type="PANTHER" id="PTHR11675:SF43">
    <property type="entry name" value="POLYPEPTIDE N-ACETYLGALACTOSAMINYLTRANSFERASE 1"/>
    <property type="match status" value="1"/>
</dbReference>
<dbReference type="InterPro" id="IPR045885">
    <property type="entry name" value="GalNAc-T"/>
</dbReference>
<evidence type="ECO:0000256" key="9">
    <source>
        <dbReference type="ARBA" id="ARBA00023136"/>
    </source>
</evidence>
<dbReference type="FunCoup" id="F2U6L0">
    <property type="interactions" value="223"/>
</dbReference>
<keyword evidence="11" id="KW-0325">Glycoprotein</keyword>
<feature type="domain" description="Ricin B lectin" evidence="16">
    <location>
        <begin position="585"/>
        <end position="694"/>
    </location>
</feature>
<comment type="subcellular location">
    <subcellularLocation>
        <location evidence="2">Golgi apparatus membrane</location>
        <topology evidence="2">Single-pass type II membrane protein</topology>
    </subcellularLocation>
</comment>
<gene>
    <name evidence="17" type="ORF">PTSG_04099</name>
</gene>
<dbReference type="KEGG" id="sre:PTSG_04099"/>
<proteinExistence type="inferred from homology"/>
<dbReference type="Proteomes" id="UP000007799">
    <property type="component" value="Unassembled WGS sequence"/>
</dbReference>
<evidence type="ECO:0000256" key="7">
    <source>
        <dbReference type="ARBA" id="ARBA00022989"/>
    </source>
</evidence>
<evidence type="ECO:0000256" key="13">
    <source>
        <dbReference type="SAM" id="Coils"/>
    </source>
</evidence>
<dbReference type="Pfam" id="PF00652">
    <property type="entry name" value="Ricin_B_lectin"/>
    <property type="match status" value="1"/>
</dbReference>
<name>F2U6L0_SALR5</name>
<evidence type="ECO:0000256" key="10">
    <source>
        <dbReference type="ARBA" id="ARBA00023157"/>
    </source>
</evidence>
<dbReference type="InterPro" id="IPR035992">
    <property type="entry name" value="Ricin_B-like_lectins"/>
</dbReference>
<evidence type="ECO:0000256" key="12">
    <source>
        <dbReference type="ARBA" id="ARBA00023211"/>
    </source>
</evidence>